<feature type="compositionally biased region" description="Basic and acidic residues" evidence="1">
    <location>
        <begin position="66"/>
        <end position="88"/>
    </location>
</feature>
<evidence type="ECO:0000313" key="3">
    <source>
        <dbReference type="Proteomes" id="UP000007801"/>
    </source>
</evidence>
<dbReference type="AlphaFoldDB" id="A0A0P9C1D6"/>
<dbReference type="InParanoid" id="A0A0P9C1D6"/>
<dbReference type="EMBL" id="CH902630">
    <property type="protein sequence ID" value="KPU77447.1"/>
    <property type="molecule type" value="Genomic_DNA"/>
</dbReference>
<gene>
    <name evidence="2" type="primary">Dana\GF26797</name>
    <name evidence="2" type="ORF">GF26797</name>
</gene>
<dbReference type="Proteomes" id="UP000007801">
    <property type="component" value="Unassembled WGS sequence"/>
</dbReference>
<sequence length="126" mass="14469">MRMAKGASQDKEQDQDFRKKYTLAEIHSNKSFFVRWCIRWKDTAARTWTWTWKRTGADDRTIFKASSRLHEDEGPRTKGDGKGCDGGHHHDRCPPTNCPNMFGFCSWSPVLNSPSPSSMEDPPTHP</sequence>
<accession>A0A0P9C1D6</accession>
<keyword evidence="3" id="KW-1185">Reference proteome</keyword>
<feature type="region of interest" description="Disordered" evidence="1">
    <location>
        <begin position="66"/>
        <end position="90"/>
    </location>
</feature>
<name>A0A0P9C1D6_DROAN</name>
<protein>
    <submittedName>
        <fullName evidence="2">Uncharacterized protein</fullName>
    </submittedName>
</protein>
<evidence type="ECO:0000256" key="1">
    <source>
        <dbReference type="SAM" id="MobiDB-lite"/>
    </source>
</evidence>
<organism evidence="2 3">
    <name type="scientific">Drosophila ananassae</name>
    <name type="common">Fruit fly</name>
    <dbReference type="NCBI Taxonomy" id="7217"/>
    <lineage>
        <taxon>Eukaryota</taxon>
        <taxon>Metazoa</taxon>
        <taxon>Ecdysozoa</taxon>
        <taxon>Arthropoda</taxon>
        <taxon>Hexapoda</taxon>
        <taxon>Insecta</taxon>
        <taxon>Pterygota</taxon>
        <taxon>Neoptera</taxon>
        <taxon>Endopterygota</taxon>
        <taxon>Diptera</taxon>
        <taxon>Brachycera</taxon>
        <taxon>Muscomorpha</taxon>
        <taxon>Ephydroidea</taxon>
        <taxon>Drosophilidae</taxon>
        <taxon>Drosophila</taxon>
        <taxon>Sophophora</taxon>
    </lineage>
</organism>
<reference evidence="2 3" key="1">
    <citation type="journal article" date="2007" name="Nature">
        <title>Evolution of genes and genomes on the Drosophila phylogeny.</title>
        <authorList>
            <consortium name="Drosophila 12 Genomes Consortium"/>
            <person name="Clark A.G."/>
            <person name="Eisen M.B."/>
            <person name="Smith D.R."/>
            <person name="Bergman C.M."/>
            <person name="Oliver B."/>
            <person name="Markow T.A."/>
            <person name="Kaufman T.C."/>
            <person name="Kellis M."/>
            <person name="Gelbart W."/>
            <person name="Iyer V.N."/>
            <person name="Pollard D.A."/>
            <person name="Sackton T.B."/>
            <person name="Larracuente A.M."/>
            <person name="Singh N.D."/>
            <person name="Abad J.P."/>
            <person name="Abt D.N."/>
            <person name="Adryan B."/>
            <person name="Aguade M."/>
            <person name="Akashi H."/>
            <person name="Anderson W.W."/>
            <person name="Aquadro C.F."/>
            <person name="Ardell D.H."/>
            <person name="Arguello R."/>
            <person name="Artieri C.G."/>
            <person name="Barbash D.A."/>
            <person name="Barker D."/>
            <person name="Barsanti P."/>
            <person name="Batterham P."/>
            <person name="Batzoglou S."/>
            <person name="Begun D."/>
            <person name="Bhutkar A."/>
            <person name="Blanco E."/>
            <person name="Bosak S.A."/>
            <person name="Bradley R.K."/>
            <person name="Brand A.D."/>
            <person name="Brent M.R."/>
            <person name="Brooks A.N."/>
            <person name="Brown R.H."/>
            <person name="Butlin R.K."/>
            <person name="Caggese C."/>
            <person name="Calvi B.R."/>
            <person name="Bernardo de Carvalho A."/>
            <person name="Caspi A."/>
            <person name="Castrezana S."/>
            <person name="Celniker S.E."/>
            <person name="Chang J.L."/>
            <person name="Chapple C."/>
            <person name="Chatterji S."/>
            <person name="Chinwalla A."/>
            <person name="Civetta A."/>
            <person name="Clifton S.W."/>
            <person name="Comeron J.M."/>
            <person name="Costello J.C."/>
            <person name="Coyne J.A."/>
            <person name="Daub J."/>
            <person name="David R.G."/>
            <person name="Delcher A.L."/>
            <person name="Delehaunty K."/>
            <person name="Do C.B."/>
            <person name="Ebling H."/>
            <person name="Edwards K."/>
            <person name="Eickbush T."/>
            <person name="Evans J.D."/>
            <person name="Filipski A."/>
            <person name="Findeiss S."/>
            <person name="Freyhult E."/>
            <person name="Fulton L."/>
            <person name="Fulton R."/>
            <person name="Garcia A.C."/>
            <person name="Gardiner A."/>
            <person name="Garfield D.A."/>
            <person name="Garvin B.E."/>
            <person name="Gibson G."/>
            <person name="Gilbert D."/>
            <person name="Gnerre S."/>
            <person name="Godfrey J."/>
            <person name="Good R."/>
            <person name="Gotea V."/>
            <person name="Gravely B."/>
            <person name="Greenberg A.J."/>
            <person name="Griffiths-Jones S."/>
            <person name="Gross S."/>
            <person name="Guigo R."/>
            <person name="Gustafson E.A."/>
            <person name="Haerty W."/>
            <person name="Hahn M.W."/>
            <person name="Halligan D.L."/>
            <person name="Halpern A.L."/>
            <person name="Halter G.M."/>
            <person name="Han M.V."/>
            <person name="Heger A."/>
            <person name="Hillier L."/>
            <person name="Hinrichs A.S."/>
            <person name="Holmes I."/>
            <person name="Hoskins R.A."/>
            <person name="Hubisz M.J."/>
            <person name="Hultmark D."/>
            <person name="Huntley M.A."/>
            <person name="Jaffe D.B."/>
            <person name="Jagadeeshan S."/>
            <person name="Jeck W.R."/>
            <person name="Johnson J."/>
            <person name="Jones C.D."/>
            <person name="Jordan W.C."/>
            <person name="Karpen G.H."/>
            <person name="Kataoka E."/>
            <person name="Keightley P.D."/>
            <person name="Kheradpour P."/>
            <person name="Kirkness E.F."/>
            <person name="Koerich L.B."/>
            <person name="Kristiansen K."/>
            <person name="Kudrna D."/>
            <person name="Kulathinal R.J."/>
            <person name="Kumar S."/>
            <person name="Kwok R."/>
            <person name="Lander E."/>
            <person name="Langley C.H."/>
            <person name="Lapoint R."/>
            <person name="Lazzaro B.P."/>
            <person name="Lee S.J."/>
            <person name="Levesque L."/>
            <person name="Li R."/>
            <person name="Lin C.F."/>
            <person name="Lin M.F."/>
            <person name="Lindblad-Toh K."/>
            <person name="Llopart A."/>
            <person name="Long M."/>
            <person name="Low L."/>
            <person name="Lozovsky E."/>
            <person name="Lu J."/>
            <person name="Luo M."/>
            <person name="Machado C.A."/>
            <person name="Makalowski W."/>
            <person name="Marzo M."/>
            <person name="Matsuda M."/>
            <person name="Matzkin L."/>
            <person name="McAllister B."/>
            <person name="McBride C.S."/>
            <person name="McKernan B."/>
            <person name="McKernan K."/>
            <person name="Mendez-Lago M."/>
            <person name="Minx P."/>
            <person name="Mollenhauer M.U."/>
            <person name="Montooth K."/>
            <person name="Mount S.M."/>
            <person name="Mu X."/>
            <person name="Myers E."/>
            <person name="Negre B."/>
            <person name="Newfeld S."/>
            <person name="Nielsen R."/>
            <person name="Noor M.A."/>
            <person name="O'Grady P."/>
            <person name="Pachter L."/>
            <person name="Papaceit M."/>
            <person name="Parisi M.J."/>
            <person name="Parisi M."/>
            <person name="Parts L."/>
            <person name="Pedersen J.S."/>
            <person name="Pesole G."/>
            <person name="Phillippy A.M."/>
            <person name="Ponting C.P."/>
            <person name="Pop M."/>
            <person name="Porcelli D."/>
            <person name="Powell J.R."/>
            <person name="Prohaska S."/>
            <person name="Pruitt K."/>
            <person name="Puig M."/>
            <person name="Quesneville H."/>
            <person name="Ram K.R."/>
            <person name="Rand D."/>
            <person name="Rasmussen M.D."/>
            <person name="Reed L.K."/>
            <person name="Reenan R."/>
            <person name="Reily A."/>
            <person name="Remington K.A."/>
            <person name="Rieger T.T."/>
            <person name="Ritchie M.G."/>
            <person name="Robin C."/>
            <person name="Rogers Y.H."/>
            <person name="Rohde C."/>
            <person name="Rozas J."/>
            <person name="Rubenfield M.J."/>
            <person name="Ruiz A."/>
            <person name="Russo S."/>
            <person name="Salzberg S.L."/>
            <person name="Sanchez-Gracia A."/>
            <person name="Saranga D.J."/>
            <person name="Sato H."/>
            <person name="Schaeffer S.W."/>
            <person name="Schatz M.C."/>
            <person name="Schlenke T."/>
            <person name="Schwartz R."/>
            <person name="Segarra C."/>
            <person name="Singh R.S."/>
            <person name="Sirot L."/>
            <person name="Sirota M."/>
            <person name="Sisneros N.B."/>
            <person name="Smith C.D."/>
            <person name="Smith T.F."/>
            <person name="Spieth J."/>
            <person name="Stage D.E."/>
            <person name="Stark A."/>
            <person name="Stephan W."/>
            <person name="Strausberg R.L."/>
            <person name="Strempel S."/>
            <person name="Sturgill D."/>
            <person name="Sutton G."/>
            <person name="Sutton G.G."/>
            <person name="Tao W."/>
            <person name="Teichmann S."/>
            <person name="Tobari Y.N."/>
            <person name="Tomimura Y."/>
            <person name="Tsolas J.M."/>
            <person name="Valente V.L."/>
            <person name="Venter E."/>
            <person name="Venter J.C."/>
            <person name="Vicario S."/>
            <person name="Vieira F.G."/>
            <person name="Vilella A.J."/>
            <person name="Villasante A."/>
            <person name="Walenz B."/>
            <person name="Wang J."/>
            <person name="Wasserman M."/>
            <person name="Watts T."/>
            <person name="Wilson D."/>
            <person name="Wilson R.K."/>
            <person name="Wing R.A."/>
            <person name="Wolfner M.F."/>
            <person name="Wong A."/>
            <person name="Wong G.K."/>
            <person name="Wu C.I."/>
            <person name="Wu G."/>
            <person name="Yamamoto D."/>
            <person name="Yang H.P."/>
            <person name="Yang S.P."/>
            <person name="Yorke J.A."/>
            <person name="Yoshida K."/>
            <person name="Zdobnov E."/>
            <person name="Zhang P."/>
            <person name="Zhang Y."/>
            <person name="Zimin A.V."/>
            <person name="Baldwin J."/>
            <person name="Abdouelleil A."/>
            <person name="Abdulkadir J."/>
            <person name="Abebe A."/>
            <person name="Abera B."/>
            <person name="Abreu J."/>
            <person name="Acer S.C."/>
            <person name="Aftuck L."/>
            <person name="Alexander A."/>
            <person name="An P."/>
            <person name="Anderson E."/>
            <person name="Anderson S."/>
            <person name="Arachi H."/>
            <person name="Azer M."/>
            <person name="Bachantsang P."/>
            <person name="Barry A."/>
            <person name="Bayul T."/>
            <person name="Berlin A."/>
            <person name="Bessette D."/>
            <person name="Bloom T."/>
            <person name="Blye J."/>
            <person name="Boguslavskiy L."/>
            <person name="Bonnet C."/>
            <person name="Boukhgalter B."/>
            <person name="Bourzgui I."/>
            <person name="Brown A."/>
            <person name="Cahill P."/>
            <person name="Channer S."/>
            <person name="Cheshatsang Y."/>
            <person name="Chuda L."/>
            <person name="Citroen M."/>
            <person name="Collymore A."/>
            <person name="Cooke P."/>
            <person name="Costello M."/>
            <person name="D'Aco K."/>
            <person name="Daza R."/>
            <person name="De Haan G."/>
            <person name="DeGray S."/>
            <person name="DeMaso C."/>
            <person name="Dhargay N."/>
            <person name="Dooley K."/>
            <person name="Dooley E."/>
            <person name="Doricent M."/>
            <person name="Dorje P."/>
            <person name="Dorjee K."/>
            <person name="Dupes A."/>
            <person name="Elong R."/>
            <person name="Falk J."/>
            <person name="Farina A."/>
            <person name="Faro S."/>
            <person name="Ferguson D."/>
            <person name="Fisher S."/>
            <person name="Foley C.D."/>
            <person name="Franke A."/>
            <person name="Friedrich D."/>
            <person name="Gadbois L."/>
            <person name="Gearin G."/>
            <person name="Gearin C.R."/>
            <person name="Giannoukos G."/>
            <person name="Goode T."/>
            <person name="Graham J."/>
            <person name="Grandbois E."/>
            <person name="Grewal S."/>
            <person name="Gyaltsen K."/>
            <person name="Hafez N."/>
            <person name="Hagos B."/>
            <person name="Hall J."/>
            <person name="Henson C."/>
            <person name="Hollinger A."/>
            <person name="Honan T."/>
            <person name="Huard M.D."/>
            <person name="Hughes L."/>
            <person name="Hurhula B."/>
            <person name="Husby M.E."/>
            <person name="Kamat A."/>
            <person name="Kanga B."/>
            <person name="Kashin S."/>
            <person name="Khazanovich D."/>
            <person name="Kisner P."/>
            <person name="Lance K."/>
            <person name="Lara M."/>
            <person name="Lee W."/>
            <person name="Lennon N."/>
            <person name="Letendre F."/>
            <person name="LeVine R."/>
            <person name="Lipovsky A."/>
            <person name="Liu X."/>
            <person name="Liu J."/>
            <person name="Liu S."/>
            <person name="Lokyitsang T."/>
            <person name="Lokyitsang Y."/>
            <person name="Lubonja R."/>
            <person name="Lui A."/>
            <person name="MacDonald P."/>
            <person name="Magnisalis V."/>
            <person name="Maru K."/>
            <person name="Matthews C."/>
            <person name="McCusker W."/>
            <person name="McDonough S."/>
            <person name="Mehta T."/>
            <person name="Meldrim J."/>
            <person name="Meneus L."/>
            <person name="Mihai O."/>
            <person name="Mihalev A."/>
            <person name="Mihova T."/>
            <person name="Mittelman R."/>
            <person name="Mlenga V."/>
            <person name="Montmayeur A."/>
            <person name="Mulrain L."/>
            <person name="Navidi A."/>
            <person name="Naylor J."/>
            <person name="Negash T."/>
            <person name="Nguyen T."/>
            <person name="Nguyen N."/>
            <person name="Nicol R."/>
            <person name="Norbu C."/>
            <person name="Norbu N."/>
            <person name="Novod N."/>
            <person name="O'Neill B."/>
            <person name="Osman S."/>
            <person name="Markiewicz E."/>
            <person name="Oyono O.L."/>
            <person name="Patti C."/>
            <person name="Phunkhang P."/>
            <person name="Pierre F."/>
            <person name="Priest M."/>
            <person name="Raghuraman S."/>
            <person name="Rege F."/>
            <person name="Reyes R."/>
            <person name="Rise C."/>
            <person name="Rogov P."/>
            <person name="Ross K."/>
            <person name="Ryan E."/>
            <person name="Settipalli S."/>
            <person name="Shea T."/>
            <person name="Sherpa N."/>
            <person name="Shi L."/>
            <person name="Shih D."/>
            <person name="Sparrow T."/>
            <person name="Spaulding J."/>
            <person name="Stalker J."/>
            <person name="Stange-Thomann N."/>
            <person name="Stavropoulos S."/>
            <person name="Stone C."/>
            <person name="Strader C."/>
            <person name="Tesfaye S."/>
            <person name="Thomson T."/>
            <person name="Thoulutsang Y."/>
            <person name="Thoulutsang D."/>
            <person name="Topham K."/>
            <person name="Topping I."/>
            <person name="Tsamla T."/>
            <person name="Vassiliev H."/>
            <person name="Vo A."/>
            <person name="Wangchuk T."/>
            <person name="Wangdi T."/>
            <person name="Weiand M."/>
            <person name="Wilkinson J."/>
            <person name="Wilson A."/>
            <person name="Yadav S."/>
            <person name="Young G."/>
            <person name="Yu Q."/>
            <person name="Zembek L."/>
            <person name="Zhong D."/>
            <person name="Zimmer A."/>
            <person name="Zwirko Z."/>
            <person name="Jaffe D.B."/>
            <person name="Alvarez P."/>
            <person name="Brockman W."/>
            <person name="Butler J."/>
            <person name="Chin C."/>
            <person name="Gnerre S."/>
            <person name="Grabherr M."/>
            <person name="Kleber M."/>
            <person name="Mauceli E."/>
            <person name="MacCallum I."/>
        </authorList>
    </citation>
    <scope>NUCLEOTIDE SEQUENCE [LARGE SCALE GENOMIC DNA]</scope>
    <source>
        <strain evidence="3">Tucson 14024-0371.13</strain>
    </source>
</reference>
<evidence type="ECO:0000313" key="2">
    <source>
        <dbReference type="EMBL" id="KPU77447.1"/>
    </source>
</evidence>
<proteinExistence type="predicted"/>